<dbReference type="AlphaFoldDB" id="A0A9P6CM43"/>
<proteinExistence type="predicted"/>
<evidence type="ECO:0000313" key="2">
    <source>
        <dbReference type="EMBL" id="KAF9471891.1"/>
    </source>
</evidence>
<evidence type="ECO:0000313" key="3">
    <source>
        <dbReference type="Proteomes" id="UP000807469"/>
    </source>
</evidence>
<name>A0A9P6CM43_9AGAR</name>
<keyword evidence="3" id="KW-1185">Reference proteome</keyword>
<reference evidence="2" key="1">
    <citation type="submission" date="2020-11" db="EMBL/GenBank/DDBJ databases">
        <authorList>
            <consortium name="DOE Joint Genome Institute"/>
            <person name="Ahrendt S."/>
            <person name="Riley R."/>
            <person name="Andreopoulos W."/>
            <person name="Labutti K."/>
            <person name="Pangilinan J."/>
            <person name="Ruiz-Duenas F.J."/>
            <person name="Barrasa J.M."/>
            <person name="Sanchez-Garcia M."/>
            <person name="Camarero S."/>
            <person name="Miyauchi S."/>
            <person name="Serrano A."/>
            <person name="Linde D."/>
            <person name="Babiker R."/>
            <person name="Drula E."/>
            <person name="Ayuso-Fernandez I."/>
            <person name="Pacheco R."/>
            <person name="Padilla G."/>
            <person name="Ferreira P."/>
            <person name="Barriuso J."/>
            <person name="Kellner H."/>
            <person name="Castanera R."/>
            <person name="Alfaro M."/>
            <person name="Ramirez L."/>
            <person name="Pisabarro A.G."/>
            <person name="Kuo A."/>
            <person name="Tritt A."/>
            <person name="Lipzen A."/>
            <person name="He G."/>
            <person name="Yan M."/>
            <person name="Ng V."/>
            <person name="Cullen D."/>
            <person name="Martin F."/>
            <person name="Rosso M.-N."/>
            <person name="Henrissat B."/>
            <person name="Hibbett D."/>
            <person name="Martinez A.T."/>
            <person name="Grigoriev I.V."/>
        </authorList>
    </citation>
    <scope>NUCLEOTIDE SEQUENCE</scope>
    <source>
        <strain evidence="2">CIRM-BRFM 674</strain>
    </source>
</reference>
<evidence type="ECO:0000256" key="1">
    <source>
        <dbReference type="SAM" id="MobiDB-lite"/>
    </source>
</evidence>
<protein>
    <submittedName>
        <fullName evidence="2">Uncharacterized protein</fullName>
    </submittedName>
</protein>
<sequence>MEKAIFLDYSPGYKGWQFHNLVIKKFIISEYAVFDKCSFSGLAVTTLVNLMPICSNSELQSVSFVPESRKDEIESFLVQIALLSADKDPNHKPAAPEPPVPDAQADAGPPKGLQ</sequence>
<dbReference type="EMBL" id="MU155608">
    <property type="protein sequence ID" value="KAF9471891.1"/>
    <property type="molecule type" value="Genomic_DNA"/>
</dbReference>
<organism evidence="2 3">
    <name type="scientific">Pholiota conissans</name>
    <dbReference type="NCBI Taxonomy" id="109636"/>
    <lineage>
        <taxon>Eukaryota</taxon>
        <taxon>Fungi</taxon>
        <taxon>Dikarya</taxon>
        <taxon>Basidiomycota</taxon>
        <taxon>Agaricomycotina</taxon>
        <taxon>Agaricomycetes</taxon>
        <taxon>Agaricomycetidae</taxon>
        <taxon>Agaricales</taxon>
        <taxon>Agaricineae</taxon>
        <taxon>Strophariaceae</taxon>
        <taxon>Pholiota</taxon>
    </lineage>
</organism>
<feature type="region of interest" description="Disordered" evidence="1">
    <location>
        <begin position="87"/>
        <end position="114"/>
    </location>
</feature>
<comment type="caution">
    <text evidence="2">The sequence shown here is derived from an EMBL/GenBank/DDBJ whole genome shotgun (WGS) entry which is preliminary data.</text>
</comment>
<gene>
    <name evidence="2" type="ORF">BDN70DRAFT_819444</name>
</gene>
<accession>A0A9P6CM43</accession>
<dbReference type="Proteomes" id="UP000807469">
    <property type="component" value="Unassembled WGS sequence"/>
</dbReference>